<dbReference type="Pfam" id="PF05860">
    <property type="entry name" value="TPS"/>
    <property type="match status" value="1"/>
</dbReference>
<accession>A0A844M1R9</accession>
<dbReference type="SUPFAM" id="SSF51126">
    <property type="entry name" value="Pectin lyase-like"/>
    <property type="match status" value="1"/>
</dbReference>
<dbReference type="InterPro" id="IPR008638">
    <property type="entry name" value="FhaB/CdiA-like_TPS"/>
</dbReference>
<evidence type="ECO:0000313" key="3">
    <source>
        <dbReference type="Proteomes" id="UP000442109"/>
    </source>
</evidence>
<dbReference type="EMBL" id="WFKQ01000006">
    <property type="protein sequence ID" value="MUG32744.1"/>
    <property type="molecule type" value="Genomic_DNA"/>
</dbReference>
<keyword evidence="3" id="KW-1185">Reference proteome</keyword>
<dbReference type="Gene3D" id="2.160.20.10">
    <property type="entry name" value="Single-stranded right-handed beta-helix, Pectin lyase-like"/>
    <property type="match status" value="1"/>
</dbReference>
<feature type="domain" description="Filamentous haemagglutinin FhaB/tRNA nuclease CdiA-like TPS" evidence="1">
    <location>
        <begin position="62"/>
        <end position="181"/>
    </location>
</feature>
<gene>
    <name evidence="2" type="ORF">GB996_08020</name>
</gene>
<organism evidence="2 3">
    <name type="scientific">Psychrobacter sanguinis</name>
    <dbReference type="NCBI Taxonomy" id="861445"/>
    <lineage>
        <taxon>Bacteria</taxon>
        <taxon>Pseudomonadati</taxon>
        <taxon>Pseudomonadota</taxon>
        <taxon>Gammaproteobacteria</taxon>
        <taxon>Moraxellales</taxon>
        <taxon>Moraxellaceae</taxon>
        <taxon>Psychrobacter</taxon>
    </lineage>
</organism>
<sequence length="1513" mass="155060">MKIGLAIITKKGTVMNHTQAFRLSPQGRIASAVSMALVLPFISVAALADNIKPVGETSVSQVGNVDVVNIANPNSKGLSHNQYKDFNVSKSGAVLNNSLTAGKSQLAGQLDANSNLTGTASVILNEVVSKNPSLLLGQQEVFGMAADYVLANPNGITSEGGGFINTNRASLVVGTPNIAKERLESFNVGDRQSNTLTVSGDVNGAQRLDLLAPKVDINGNITATDAINVISGRNKVDYDTLEVSGLEGHQPKVVLDGQILGSMQSGRIRLHNTDEQATQTLQGQFEAGQAFDAAAANLALVDSNITGGSVDLTGHDSLSVGGDVTTARTDKEVTKEALEDKVTLTHSGYQETQAYNGSSISGTDVALTGGDITVSGSHVTGDNISVSGKTVDLSGVTTTDTDSTTARNSKGLWFNEDETLNKTQQYHQSSLDAADQINVSSAADTSIAGTAINAKTVAVNTGGDLQASAETTENSQSQINRYKRETAALKSGARTQTDATQAGHQTTINANSVALNSDGELGLEGVQLTADSAQLTANKGLSIAGSTTTNRQTDEEGFKYWGGIGGGETHIDNKQQTAVTGSQIKANNVSLASDTNVSVNASSVTADDTLDINAGEALEVANGFAKEQDYSEDRHGTAFNITDKKSATDRVATSAVASSLTAKDMRLTGDSVTILGSDIAAADRLNVTANSELNTEAANATDISKTETYDIESGTEASLNVDLSQGLAAFDKPDLFESKTAIKGVTTLTTTGTGSARGNTLKAGNAELNAAEINLNGSDLTTAQNTTIRADNVTVGASEALTAVDSKVVKSTGPEAYIRGGATGVELGLSIGTDQIIDEHNEYQAVNSSVNAGESASLTATETLANKGAQITAADVRLSGQDITNEASYDRVVDRHVVAGGDAALTAFVGISPIIGGAVSLSGDGVGQTTEVKTAHTTAINADNTVTVDAANSAVDAGTQIKANSINIKADDYNGTSAYDSTVTTTHSGRGDVGVSASSSTLADVTIGVTGSGEYDYLQTGDAKAVKGQLNAKEVAINAGTRAIAAQDVTADNYTLSAGEEARIGQDNDKHWTTVGGGKLGGSVGLTVIPATAAAGAVIGTPSFTGQAGFNYLSVEDSQAKTATVDAQKVAVTAQQLAQVDGATINADEVVITGNRANIAAAQDNHRAVGVAMDGNTGFSLNIADTVLSSDDIGVGGHLGVVNETGNKAHGATVNTSDLTVTANEANDALIVEGATIDADTVSLTNGNKDGNVAVIAAESRNKVGNVGIGGNVSVNAGEERFSTDNIGAHLNVESDNSQYYQLGEVNAERITINSGKDVTLQSNVDAGSLQTISGNDLTISSAQDVVRKVEVDTDLAVDGSPIQFITDAAKGDVLGLLKDDFNNGTILGVSAAGRAGFDIDHQQTTHHATVTADNLDASVGSNDIAVKAATVRAANSKLGDAKVKTTNNNDFVHNVGASVDAKTFSIPGFVQSIPSLVQDAFEGKPLDLPVNIDANFDWDDSDGANTKADVKL</sequence>
<evidence type="ECO:0000259" key="1">
    <source>
        <dbReference type="SMART" id="SM00912"/>
    </source>
</evidence>
<protein>
    <submittedName>
        <fullName evidence="2">Filamentous hemagglutinin N-terminal domain-containing protein</fullName>
    </submittedName>
</protein>
<proteinExistence type="predicted"/>
<dbReference type="InterPro" id="IPR012334">
    <property type="entry name" value="Pectin_lyas_fold"/>
</dbReference>
<dbReference type="Proteomes" id="UP000442109">
    <property type="component" value="Unassembled WGS sequence"/>
</dbReference>
<name>A0A844M1R9_9GAMM</name>
<dbReference type="OrthoDB" id="2664633at2"/>
<dbReference type="GO" id="GO:0003824">
    <property type="term" value="F:catalytic activity"/>
    <property type="evidence" value="ECO:0007669"/>
    <property type="project" value="UniProtKB-ARBA"/>
</dbReference>
<dbReference type="InterPro" id="IPR025157">
    <property type="entry name" value="Hemagglutinin_rpt"/>
</dbReference>
<reference evidence="2 3" key="1">
    <citation type="journal article" date="2019" name="PLoS ONE">
        <title>Pup mortality in New Zealand sea lions (Phocarctos hookeri) at Enderby Island, Auckland Islands, 2013-18.</title>
        <authorList>
            <person name="Michael S.A."/>
            <person name="Hayman D.T.S."/>
            <person name="Gray R."/>
            <person name="Zhang J."/>
            <person name="Rogers L."/>
            <person name="Roe W.D."/>
        </authorList>
    </citation>
    <scope>NUCLEOTIDE SEQUENCE [LARGE SCALE GENOMIC DNA]</scope>
    <source>
        <strain evidence="2 3">SM868</strain>
    </source>
</reference>
<dbReference type="SMART" id="SM00912">
    <property type="entry name" value="Haemagg_act"/>
    <property type="match status" value="1"/>
</dbReference>
<comment type="caution">
    <text evidence="2">The sequence shown here is derived from an EMBL/GenBank/DDBJ whole genome shotgun (WGS) entry which is preliminary data.</text>
</comment>
<dbReference type="NCBIfam" id="TIGR01901">
    <property type="entry name" value="adhes_NPXG"/>
    <property type="match status" value="1"/>
</dbReference>
<evidence type="ECO:0000313" key="2">
    <source>
        <dbReference type="EMBL" id="MUG32744.1"/>
    </source>
</evidence>
<dbReference type="Pfam" id="PF13332">
    <property type="entry name" value="Fil_haemagg_2"/>
    <property type="match status" value="3"/>
</dbReference>
<dbReference type="InterPro" id="IPR011050">
    <property type="entry name" value="Pectin_lyase_fold/virulence"/>
</dbReference>